<accession>A0ABD0KPM3</accession>
<dbReference type="InterPro" id="IPR050230">
    <property type="entry name" value="CALM/Myosin/TropC-like"/>
</dbReference>
<comment type="caution">
    <text evidence="4">The sequence shown here is derived from an EMBL/GenBank/DDBJ whole genome shotgun (WGS) entry which is preliminary data.</text>
</comment>
<dbReference type="PANTHER" id="PTHR23048:SF0">
    <property type="entry name" value="CALMODULIN LIKE 3"/>
    <property type="match status" value="1"/>
</dbReference>
<feature type="domain" description="EF-hand" evidence="3">
    <location>
        <begin position="81"/>
        <end position="116"/>
    </location>
</feature>
<dbReference type="AlphaFoldDB" id="A0ABD0KPM3"/>
<dbReference type="FunFam" id="1.10.238.10:FF:000003">
    <property type="entry name" value="Calmodulin A"/>
    <property type="match status" value="1"/>
</dbReference>
<dbReference type="CDD" id="cd00051">
    <property type="entry name" value="EFh"/>
    <property type="match status" value="1"/>
</dbReference>
<dbReference type="PROSITE" id="PS50222">
    <property type="entry name" value="EF_HAND_2"/>
    <property type="match status" value="3"/>
</dbReference>
<dbReference type="SMART" id="SM00054">
    <property type="entry name" value="EFh"/>
    <property type="match status" value="3"/>
</dbReference>
<keyword evidence="1" id="KW-0677">Repeat</keyword>
<keyword evidence="2" id="KW-0106">Calcium</keyword>
<dbReference type="Pfam" id="PF13833">
    <property type="entry name" value="EF-hand_8"/>
    <property type="match status" value="1"/>
</dbReference>
<dbReference type="Pfam" id="PF13499">
    <property type="entry name" value="EF-hand_7"/>
    <property type="match status" value="1"/>
</dbReference>
<feature type="domain" description="EF-hand" evidence="3">
    <location>
        <begin position="117"/>
        <end position="149"/>
    </location>
</feature>
<sequence length="149" mass="16447">MSKATENFVAKCKQFWDGAEKTNGGMTVGQLAKIIRKATANVEITDQQIAEMFLDLDDDGDKILSWDEFTDVFMKKDPKKIQENELAEAFKGLDKDGSGRLSDGEVRQAFAALGINISDDELANTMKQADVDGDGKIDFKEFLKAWGSA</sequence>
<dbReference type="Proteomes" id="UP001519460">
    <property type="component" value="Unassembled WGS sequence"/>
</dbReference>
<evidence type="ECO:0000259" key="3">
    <source>
        <dbReference type="PROSITE" id="PS50222"/>
    </source>
</evidence>
<dbReference type="InterPro" id="IPR011992">
    <property type="entry name" value="EF-hand-dom_pair"/>
</dbReference>
<reference evidence="4 5" key="1">
    <citation type="journal article" date="2023" name="Sci. Data">
        <title>Genome assembly of the Korean intertidal mud-creeper Batillaria attramentaria.</title>
        <authorList>
            <person name="Patra A.K."/>
            <person name="Ho P.T."/>
            <person name="Jun S."/>
            <person name="Lee S.J."/>
            <person name="Kim Y."/>
            <person name="Won Y.J."/>
        </authorList>
    </citation>
    <scope>NUCLEOTIDE SEQUENCE [LARGE SCALE GENOMIC DNA]</scope>
    <source>
        <strain evidence="4">Wonlab-2016</strain>
    </source>
</reference>
<gene>
    <name evidence="4" type="ORF">BaRGS_00020052</name>
</gene>
<dbReference type="InterPro" id="IPR002048">
    <property type="entry name" value="EF_hand_dom"/>
</dbReference>
<feature type="domain" description="EF-hand" evidence="3">
    <location>
        <begin position="44"/>
        <end position="79"/>
    </location>
</feature>
<dbReference type="PROSITE" id="PS00018">
    <property type="entry name" value="EF_HAND_1"/>
    <property type="match status" value="3"/>
</dbReference>
<dbReference type="SUPFAM" id="SSF47473">
    <property type="entry name" value="EF-hand"/>
    <property type="match status" value="1"/>
</dbReference>
<evidence type="ECO:0000313" key="5">
    <source>
        <dbReference type="Proteomes" id="UP001519460"/>
    </source>
</evidence>
<dbReference type="InterPro" id="IPR018247">
    <property type="entry name" value="EF_Hand_1_Ca_BS"/>
</dbReference>
<dbReference type="EMBL" id="JACVVK020000147">
    <property type="protein sequence ID" value="KAK7488755.1"/>
    <property type="molecule type" value="Genomic_DNA"/>
</dbReference>
<name>A0ABD0KPM3_9CAEN</name>
<evidence type="ECO:0000313" key="4">
    <source>
        <dbReference type="EMBL" id="KAK7488755.1"/>
    </source>
</evidence>
<evidence type="ECO:0000256" key="2">
    <source>
        <dbReference type="ARBA" id="ARBA00022837"/>
    </source>
</evidence>
<dbReference type="PANTHER" id="PTHR23048">
    <property type="entry name" value="MYOSIN LIGHT CHAIN 1, 3"/>
    <property type="match status" value="1"/>
</dbReference>
<proteinExistence type="predicted"/>
<keyword evidence="5" id="KW-1185">Reference proteome</keyword>
<dbReference type="Gene3D" id="1.10.238.10">
    <property type="entry name" value="EF-hand"/>
    <property type="match status" value="2"/>
</dbReference>
<evidence type="ECO:0000256" key="1">
    <source>
        <dbReference type="ARBA" id="ARBA00022737"/>
    </source>
</evidence>
<organism evidence="4 5">
    <name type="scientific">Batillaria attramentaria</name>
    <dbReference type="NCBI Taxonomy" id="370345"/>
    <lineage>
        <taxon>Eukaryota</taxon>
        <taxon>Metazoa</taxon>
        <taxon>Spiralia</taxon>
        <taxon>Lophotrochozoa</taxon>
        <taxon>Mollusca</taxon>
        <taxon>Gastropoda</taxon>
        <taxon>Caenogastropoda</taxon>
        <taxon>Sorbeoconcha</taxon>
        <taxon>Cerithioidea</taxon>
        <taxon>Batillariidae</taxon>
        <taxon>Batillaria</taxon>
    </lineage>
</organism>
<protein>
    <recommendedName>
        <fullName evidence="3">EF-hand domain-containing protein</fullName>
    </recommendedName>
</protein>